<dbReference type="Proteomes" id="UP000635606">
    <property type="component" value="Unassembled WGS sequence"/>
</dbReference>
<evidence type="ECO:0000313" key="3">
    <source>
        <dbReference type="Proteomes" id="UP000635606"/>
    </source>
</evidence>
<accession>A0A8J4EBX6</accession>
<evidence type="ECO:0000313" key="2">
    <source>
        <dbReference type="EMBL" id="GIJ66282.1"/>
    </source>
</evidence>
<sequence length="79" mass="8348">MTNPATVAPSAPVEIDAAALRAARDKRSLTQAELGGLCGITAQYVSQLETGFRTRVSRPVLTSLAGVLRVRPETLRKAA</sequence>
<dbReference type="PROSITE" id="PS50943">
    <property type="entry name" value="HTH_CROC1"/>
    <property type="match status" value="1"/>
</dbReference>
<gene>
    <name evidence="2" type="ORF">Voc01_011990</name>
</gene>
<keyword evidence="3" id="KW-1185">Reference proteome</keyword>
<dbReference type="SUPFAM" id="SSF47413">
    <property type="entry name" value="lambda repressor-like DNA-binding domains"/>
    <property type="match status" value="1"/>
</dbReference>
<dbReference type="CDD" id="cd00093">
    <property type="entry name" value="HTH_XRE"/>
    <property type="match status" value="1"/>
</dbReference>
<dbReference type="Gene3D" id="1.10.260.40">
    <property type="entry name" value="lambda repressor-like DNA-binding domains"/>
    <property type="match status" value="1"/>
</dbReference>
<comment type="caution">
    <text evidence="2">The sequence shown here is derived from an EMBL/GenBank/DDBJ whole genome shotgun (WGS) entry which is preliminary data.</text>
</comment>
<dbReference type="GO" id="GO:0003677">
    <property type="term" value="F:DNA binding"/>
    <property type="evidence" value="ECO:0007669"/>
    <property type="project" value="InterPro"/>
</dbReference>
<evidence type="ECO:0000259" key="1">
    <source>
        <dbReference type="PROSITE" id="PS50943"/>
    </source>
</evidence>
<reference evidence="2" key="1">
    <citation type="submission" date="2021-01" db="EMBL/GenBank/DDBJ databases">
        <title>Whole genome shotgun sequence of Virgisporangium ochraceum NBRC 16418.</title>
        <authorList>
            <person name="Komaki H."/>
            <person name="Tamura T."/>
        </authorList>
    </citation>
    <scope>NUCLEOTIDE SEQUENCE</scope>
    <source>
        <strain evidence="2">NBRC 16418</strain>
    </source>
</reference>
<dbReference type="EMBL" id="BOPH01000017">
    <property type="protein sequence ID" value="GIJ66282.1"/>
    <property type="molecule type" value="Genomic_DNA"/>
</dbReference>
<protein>
    <recommendedName>
        <fullName evidence="1">HTH cro/C1-type domain-containing protein</fullName>
    </recommendedName>
</protein>
<dbReference type="RefSeq" id="WP_203926263.1">
    <property type="nucleotide sequence ID" value="NZ_BOPH01000017.1"/>
</dbReference>
<dbReference type="InterPro" id="IPR001387">
    <property type="entry name" value="Cro/C1-type_HTH"/>
</dbReference>
<dbReference type="AlphaFoldDB" id="A0A8J4EBX6"/>
<name>A0A8J4EBX6_9ACTN</name>
<dbReference type="SMART" id="SM00530">
    <property type="entry name" value="HTH_XRE"/>
    <property type="match status" value="1"/>
</dbReference>
<organism evidence="2 3">
    <name type="scientific">Virgisporangium ochraceum</name>
    <dbReference type="NCBI Taxonomy" id="65505"/>
    <lineage>
        <taxon>Bacteria</taxon>
        <taxon>Bacillati</taxon>
        <taxon>Actinomycetota</taxon>
        <taxon>Actinomycetes</taxon>
        <taxon>Micromonosporales</taxon>
        <taxon>Micromonosporaceae</taxon>
        <taxon>Virgisporangium</taxon>
    </lineage>
</organism>
<dbReference type="Pfam" id="PF01381">
    <property type="entry name" value="HTH_3"/>
    <property type="match status" value="1"/>
</dbReference>
<dbReference type="InterPro" id="IPR010982">
    <property type="entry name" value="Lambda_DNA-bd_dom_sf"/>
</dbReference>
<feature type="domain" description="HTH cro/C1-type" evidence="1">
    <location>
        <begin position="20"/>
        <end position="75"/>
    </location>
</feature>
<proteinExistence type="predicted"/>